<dbReference type="Pfam" id="PF11905">
    <property type="entry name" value="DUF3425"/>
    <property type="match status" value="1"/>
</dbReference>
<protein>
    <recommendedName>
        <fullName evidence="3">Zn(2)-C6 fungal-type domain-containing protein</fullName>
    </recommendedName>
</protein>
<feature type="region of interest" description="Disordered" evidence="2">
    <location>
        <begin position="1"/>
        <end position="38"/>
    </location>
</feature>
<dbReference type="PANTHER" id="PTHR37012">
    <property type="entry name" value="B-ZIP TRANSCRIPTION FACTOR (EUROFUNG)-RELATED"/>
    <property type="match status" value="1"/>
</dbReference>
<dbReference type="SUPFAM" id="SSF57701">
    <property type="entry name" value="Zn2/Cys6 DNA-binding domain"/>
    <property type="match status" value="1"/>
</dbReference>
<evidence type="ECO:0000259" key="3">
    <source>
        <dbReference type="PROSITE" id="PS50048"/>
    </source>
</evidence>
<reference evidence="4" key="1">
    <citation type="submission" date="2021-03" db="EMBL/GenBank/DDBJ databases">
        <title>Revisited historic fungal species revealed as producer of novel bioactive compounds through whole genome sequencing and comparative genomics.</title>
        <authorList>
            <person name="Vignolle G.A."/>
            <person name="Hochenegger N."/>
            <person name="Mach R.L."/>
            <person name="Mach-Aigner A.R."/>
            <person name="Javad Rahimi M."/>
            <person name="Salim K.A."/>
            <person name="Chan C.M."/>
            <person name="Lim L.B.L."/>
            <person name="Cai F."/>
            <person name="Druzhinina I.S."/>
            <person name="U'Ren J.M."/>
            <person name="Derntl C."/>
        </authorList>
    </citation>
    <scope>NUCLEOTIDE SEQUENCE</scope>
    <source>
        <strain evidence="4">TUCIM 5799</strain>
    </source>
</reference>
<accession>A0A9P9WJX1</accession>
<dbReference type="InterPro" id="IPR001138">
    <property type="entry name" value="Zn2Cys6_DnaBD"/>
</dbReference>
<evidence type="ECO:0000256" key="2">
    <source>
        <dbReference type="SAM" id="MobiDB-lite"/>
    </source>
</evidence>
<comment type="caution">
    <text evidence="4">The sequence shown here is derived from an EMBL/GenBank/DDBJ whole genome shotgun (WGS) entry which is preliminary data.</text>
</comment>
<proteinExistence type="predicted"/>
<name>A0A9P9WJX1_9PEZI</name>
<gene>
    <name evidence="4" type="ORF">JX265_007652</name>
</gene>
<dbReference type="AlphaFoldDB" id="A0A9P9WJX1"/>
<evidence type="ECO:0000313" key="4">
    <source>
        <dbReference type="EMBL" id="KAI1867076.1"/>
    </source>
</evidence>
<dbReference type="InterPro" id="IPR036864">
    <property type="entry name" value="Zn2-C6_fun-type_DNA-bd_sf"/>
</dbReference>
<dbReference type="SMART" id="SM00066">
    <property type="entry name" value="GAL4"/>
    <property type="match status" value="1"/>
</dbReference>
<feature type="compositionally biased region" description="Polar residues" evidence="2">
    <location>
        <begin position="192"/>
        <end position="203"/>
    </location>
</feature>
<evidence type="ECO:0000313" key="5">
    <source>
        <dbReference type="Proteomes" id="UP000829685"/>
    </source>
</evidence>
<feature type="compositionally biased region" description="Low complexity" evidence="2">
    <location>
        <begin position="13"/>
        <end position="32"/>
    </location>
</feature>
<dbReference type="Proteomes" id="UP000829685">
    <property type="component" value="Unassembled WGS sequence"/>
</dbReference>
<dbReference type="EMBL" id="JAFIMR010000019">
    <property type="protein sequence ID" value="KAI1867076.1"/>
    <property type="molecule type" value="Genomic_DNA"/>
</dbReference>
<feature type="region of interest" description="Disordered" evidence="2">
    <location>
        <begin position="133"/>
        <end position="153"/>
    </location>
</feature>
<dbReference type="PROSITE" id="PS50048">
    <property type="entry name" value="ZN2_CY6_FUNGAL_2"/>
    <property type="match status" value="1"/>
</dbReference>
<keyword evidence="5" id="KW-1185">Reference proteome</keyword>
<dbReference type="Gene3D" id="4.10.240.10">
    <property type="entry name" value="Zn(2)-C6 fungal-type DNA-binding domain"/>
    <property type="match status" value="1"/>
</dbReference>
<dbReference type="PRINTS" id="PR00755">
    <property type="entry name" value="AFLATOXINBRP"/>
</dbReference>
<dbReference type="GO" id="GO:0000981">
    <property type="term" value="F:DNA-binding transcription factor activity, RNA polymerase II-specific"/>
    <property type="evidence" value="ECO:0007669"/>
    <property type="project" value="InterPro"/>
</dbReference>
<keyword evidence="1" id="KW-0539">Nucleus</keyword>
<feature type="compositionally biased region" description="Low complexity" evidence="2">
    <location>
        <begin position="221"/>
        <end position="247"/>
    </location>
</feature>
<dbReference type="InterPro" id="IPR021833">
    <property type="entry name" value="DUF3425"/>
</dbReference>
<sequence>MPTTAPEKLRDLAPAAQDSGPPPDDGSASKGGSSRRKLVKSACRNCQTKKTKCNGKRPKCSRCLQKGLACQYDTLYEGMSKQQSAEYEILRLNDIITDLEQKLRVLEHGSQQEAFAMLNVIRRRAAIEGALEGVDDRSRQDSSSSAAALSRNLDPSAVDVEVESRTNSTNSDDFIPLLFNRQEWADILPANPNANSMDPTSMTSRGDDDGDGDRDDDHNDGSSGNSRPRLPPRRQQQSCPSFRQQQQAPSDMIYHGFVAPPQTQHLQGFGNLPFSSSISANHYPPRIQEQQLGNIFAPLWNILPITTLGGIASVKESVAATVRHARLLIQSGHEVEHIIGKKCNIAAILDRGQYKRSTLLSQWAAGLTYSFQRKTRDFVTFASMHLIWTLARWMIVPRPDTYEAIPAWLRPTMDQLFVPHVEIVDLVLWPAPRDLVVNNAATLQSDWRWLHDMGVTIDCDWFVDLELALEMDPVTGEMYLSEAAKATAEQLENWSLGPTIQQYLPVDNWSSMARIRPAFEQHLS</sequence>
<feature type="domain" description="Zn(2)-C6 fungal-type" evidence="3">
    <location>
        <begin position="42"/>
        <end position="72"/>
    </location>
</feature>
<dbReference type="Pfam" id="PF00172">
    <property type="entry name" value="Zn_clus"/>
    <property type="match status" value="1"/>
</dbReference>
<feature type="region of interest" description="Disordered" evidence="2">
    <location>
        <begin position="189"/>
        <end position="247"/>
    </location>
</feature>
<feature type="compositionally biased region" description="Low complexity" evidence="2">
    <location>
        <begin position="141"/>
        <end position="151"/>
    </location>
</feature>
<dbReference type="GO" id="GO:0008270">
    <property type="term" value="F:zinc ion binding"/>
    <property type="evidence" value="ECO:0007669"/>
    <property type="project" value="InterPro"/>
</dbReference>
<organism evidence="4 5">
    <name type="scientific">Neoarthrinium moseri</name>
    <dbReference type="NCBI Taxonomy" id="1658444"/>
    <lineage>
        <taxon>Eukaryota</taxon>
        <taxon>Fungi</taxon>
        <taxon>Dikarya</taxon>
        <taxon>Ascomycota</taxon>
        <taxon>Pezizomycotina</taxon>
        <taxon>Sordariomycetes</taxon>
        <taxon>Xylariomycetidae</taxon>
        <taxon>Amphisphaeriales</taxon>
        <taxon>Apiosporaceae</taxon>
        <taxon>Neoarthrinium</taxon>
    </lineage>
</organism>
<evidence type="ECO:0000256" key="1">
    <source>
        <dbReference type="ARBA" id="ARBA00023242"/>
    </source>
</evidence>
<dbReference type="CDD" id="cd00067">
    <property type="entry name" value="GAL4"/>
    <property type="match status" value="1"/>
</dbReference>
<dbReference type="PANTHER" id="PTHR37012:SF2">
    <property type="entry name" value="BZIP DOMAIN-CONTAINING PROTEIN-RELATED"/>
    <property type="match status" value="1"/>
</dbReference>